<comment type="caution">
    <text evidence="1">The sequence shown here is derived from an EMBL/GenBank/DDBJ whole genome shotgun (WGS) entry which is preliminary data.</text>
</comment>
<proteinExistence type="predicted"/>
<dbReference type="Proteomes" id="UP000807025">
    <property type="component" value="Unassembled WGS sequence"/>
</dbReference>
<name>A0A9P6D8H6_PLEER</name>
<accession>A0A9P6D8H6</accession>
<evidence type="ECO:0000313" key="2">
    <source>
        <dbReference type="Proteomes" id="UP000807025"/>
    </source>
</evidence>
<reference evidence="1" key="1">
    <citation type="submission" date="2020-11" db="EMBL/GenBank/DDBJ databases">
        <authorList>
            <consortium name="DOE Joint Genome Institute"/>
            <person name="Ahrendt S."/>
            <person name="Riley R."/>
            <person name="Andreopoulos W."/>
            <person name="Labutti K."/>
            <person name="Pangilinan J."/>
            <person name="Ruiz-Duenas F.J."/>
            <person name="Barrasa J.M."/>
            <person name="Sanchez-Garcia M."/>
            <person name="Camarero S."/>
            <person name="Miyauchi S."/>
            <person name="Serrano A."/>
            <person name="Linde D."/>
            <person name="Babiker R."/>
            <person name="Drula E."/>
            <person name="Ayuso-Fernandez I."/>
            <person name="Pacheco R."/>
            <person name="Padilla G."/>
            <person name="Ferreira P."/>
            <person name="Barriuso J."/>
            <person name="Kellner H."/>
            <person name="Castanera R."/>
            <person name="Alfaro M."/>
            <person name="Ramirez L."/>
            <person name="Pisabarro A.G."/>
            <person name="Kuo A."/>
            <person name="Tritt A."/>
            <person name="Lipzen A."/>
            <person name="He G."/>
            <person name="Yan M."/>
            <person name="Ng V."/>
            <person name="Cullen D."/>
            <person name="Martin F."/>
            <person name="Rosso M.-N."/>
            <person name="Henrissat B."/>
            <person name="Hibbett D."/>
            <person name="Martinez A.T."/>
            <person name="Grigoriev I.V."/>
        </authorList>
    </citation>
    <scope>NUCLEOTIDE SEQUENCE</scope>
    <source>
        <strain evidence="1">ATCC 90797</strain>
    </source>
</reference>
<evidence type="ECO:0000313" key="1">
    <source>
        <dbReference type="EMBL" id="KAF9496971.1"/>
    </source>
</evidence>
<keyword evidence="2" id="KW-1185">Reference proteome</keyword>
<gene>
    <name evidence="1" type="ORF">BDN71DRAFT_1445319</name>
</gene>
<organism evidence="1 2">
    <name type="scientific">Pleurotus eryngii</name>
    <name type="common">Boletus of the steppes</name>
    <dbReference type="NCBI Taxonomy" id="5323"/>
    <lineage>
        <taxon>Eukaryota</taxon>
        <taxon>Fungi</taxon>
        <taxon>Dikarya</taxon>
        <taxon>Basidiomycota</taxon>
        <taxon>Agaricomycotina</taxon>
        <taxon>Agaricomycetes</taxon>
        <taxon>Agaricomycetidae</taxon>
        <taxon>Agaricales</taxon>
        <taxon>Pleurotineae</taxon>
        <taxon>Pleurotaceae</taxon>
        <taxon>Pleurotus</taxon>
    </lineage>
</organism>
<protein>
    <submittedName>
        <fullName evidence="1">Uncharacterized protein</fullName>
    </submittedName>
</protein>
<dbReference type="EMBL" id="MU154547">
    <property type="protein sequence ID" value="KAF9496971.1"/>
    <property type="molecule type" value="Genomic_DNA"/>
</dbReference>
<dbReference type="AlphaFoldDB" id="A0A9P6D8H6"/>
<sequence length="195" mass="21415">MSKSQGASGTDRYPSCVRTVRHFRRPGLPGLSTSLTGNASNCEAWVAENMGTIMVVWCKGGRGECAIQWPLFHYWKPLCSPTTSLRGGCEVGTCMNCGASSVATKGLRPSNHQHRRRLLLLHGASLGRFMRDDSRCWILSPATPIYPLPSAFQAAPIALHNSRRPFIQEVSLDERVGSCIYSRLLSSHGRAIPFV</sequence>